<evidence type="ECO:0000259" key="2">
    <source>
        <dbReference type="Pfam" id="PF07584"/>
    </source>
</evidence>
<feature type="transmembrane region" description="Helical" evidence="1">
    <location>
        <begin position="687"/>
        <end position="709"/>
    </location>
</feature>
<dbReference type="OrthoDB" id="7052926at2"/>
<accession>A0A517PP25</accession>
<dbReference type="InterPro" id="IPR002035">
    <property type="entry name" value="VWF_A"/>
</dbReference>
<feature type="domain" description="VWFA" evidence="3">
    <location>
        <begin position="96"/>
        <end position="203"/>
    </location>
</feature>
<dbReference type="Gene3D" id="3.40.50.880">
    <property type="match status" value="1"/>
</dbReference>
<gene>
    <name evidence="4" type="ORF">HG66A1_28910</name>
</gene>
<dbReference type="SUPFAM" id="SSF52317">
    <property type="entry name" value="Class I glutamine amidotransferase-like"/>
    <property type="match status" value="1"/>
</dbReference>
<dbReference type="InterPro" id="IPR011933">
    <property type="entry name" value="Double_TM_dom"/>
</dbReference>
<dbReference type="EMBL" id="CP036266">
    <property type="protein sequence ID" value="QDT21098.1"/>
    <property type="molecule type" value="Genomic_DNA"/>
</dbReference>
<evidence type="ECO:0000256" key="1">
    <source>
        <dbReference type="SAM" id="Phobius"/>
    </source>
</evidence>
<evidence type="ECO:0000313" key="4">
    <source>
        <dbReference type="EMBL" id="QDT21098.1"/>
    </source>
</evidence>
<proteinExistence type="predicted"/>
<dbReference type="RefSeq" id="WP_145184860.1">
    <property type="nucleotide sequence ID" value="NZ_CP036266.1"/>
</dbReference>
<sequence length="713" mass="79432">MHFLAPLLLTGTVLATAPIIIHLLNRRRFIRVDWAPMEYLKLTLKTNRRRLRLEQWLLLAIRTLAVLALFLAVARPISSGTNLAGFLAVEGRASRVIILDDSLSMSYQTGEQSAFSRAQNAVRQVLNQLGPQDSVSVVLASQPEQPLVRMAHLTEKERDQLIARINEINSSQMASHWISTLEEVDRQLKEATFPIKEVIVVTDLWSAGWTSEVRDLCDRWSGEQVTLRFIDIGNEPTGNRVLRSLDQDSRIALVDQEVKLTAVIENSSTEPLKSGQALLDVDGNVTPVTLPEIPAEKTVTVPVSVRFDEPGQHVVTLSIPADSLMEDNVRSKLINVRQMVDVVLVDGEPGLNPFESETDFLALALSAGNSNWQVTQTESSTWKSQLLTAPDLIVLANVDQLSKERVAELEELVSLGTGLMIFAGDQCDLQLYNERLFKGGNGLLPAKINQIRDLQAQGLVIEPIADSPIELLKNLTPELLSRVRPHRFADVVLEQGEGQRQVNVLARWNDPQQSPAVLEKRFGEGRVLFWTVSADKSWSDWPAEASFVLAMRLAAQEIAAEIQRGENLIAGEPIHLELETITAPQAGELVWLDRDLKPQEVRFGTEGESKTILSSDPIRFSGVVEATWQGTQSGGQTQKFAINANVEDSLQERLNEQELQQYLGRMPLKLIRYQGKEMDLSTAGTELWRYLAVVLLGCLISESMLAAWIGRRR</sequence>
<keyword evidence="1" id="KW-0472">Membrane</keyword>
<evidence type="ECO:0008006" key="6">
    <source>
        <dbReference type="Google" id="ProtNLM"/>
    </source>
</evidence>
<dbReference type="Proteomes" id="UP000320421">
    <property type="component" value="Chromosome"/>
</dbReference>
<name>A0A517PP25_9PLAN</name>
<evidence type="ECO:0000313" key="5">
    <source>
        <dbReference type="Proteomes" id="UP000320421"/>
    </source>
</evidence>
<evidence type="ECO:0000259" key="3">
    <source>
        <dbReference type="Pfam" id="PF13519"/>
    </source>
</evidence>
<dbReference type="SUPFAM" id="SSF53300">
    <property type="entry name" value="vWA-like"/>
    <property type="match status" value="1"/>
</dbReference>
<keyword evidence="1" id="KW-0812">Transmembrane</keyword>
<dbReference type="PANTHER" id="PTHR37464">
    <property type="entry name" value="BLL2463 PROTEIN"/>
    <property type="match status" value="1"/>
</dbReference>
<dbReference type="InterPro" id="IPR024163">
    <property type="entry name" value="Aerotolerance_reg_N"/>
</dbReference>
<dbReference type="PANTHER" id="PTHR37464:SF1">
    <property type="entry name" value="BLL2463 PROTEIN"/>
    <property type="match status" value="1"/>
</dbReference>
<keyword evidence="1" id="KW-1133">Transmembrane helix</keyword>
<dbReference type="InterPro" id="IPR029062">
    <property type="entry name" value="Class_I_gatase-like"/>
</dbReference>
<dbReference type="AlphaFoldDB" id="A0A517PP25"/>
<dbReference type="CDD" id="cd00198">
    <property type="entry name" value="vWFA"/>
    <property type="match status" value="1"/>
</dbReference>
<feature type="domain" description="Aerotolerance regulator N-terminal" evidence="2">
    <location>
        <begin position="1"/>
        <end position="76"/>
    </location>
</feature>
<reference evidence="4 5" key="1">
    <citation type="submission" date="2019-02" db="EMBL/GenBank/DDBJ databases">
        <title>Deep-cultivation of Planctomycetes and their phenomic and genomic characterization uncovers novel biology.</title>
        <authorList>
            <person name="Wiegand S."/>
            <person name="Jogler M."/>
            <person name="Boedeker C."/>
            <person name="Pinto D."/>
            <person name="Vollmers J."/>
            <person name="Rivas-Marin E."/>
            <person name="Kohn T."/>
            <person name="Peeters S.H."/>
            <person name="Heuer A."/>
            <person name="Rast P."/>
            <person name="Oberbeckmann S."/>
            <person name="Bunk B."/>
            <person name="Jeske O."/>
            <person name="Meyerdierks A."/>
            <person name="Storesund J.E."/>
            <person name="Kallscheuer N."/>
            <person name="Luecker S."/>
            <person name="Lage O.M."/>
            <person name="Pohl T."/>
            <person name="Merkel B.J."/>
            <person name="Hornburger P."/>
            <person name="Mueller R.-W."/>
            <person name="Bruemmer F."/>
            <person name="Labrenz M."/>
            <person name="Spormann A.M."/>
            <person name="Op den Camp H."/>
            <person name="Overmann J."/>
            <person name="Amann R."/>
            <person name="Jetten M.S.M."/>
            <person name="Mascher T."/>
            <person name="Medema M.H."/>
            <person name="Devos D.P."/>
            <person name="Kaster A.-K."/>
            <person name="Ovreas L."/>
            <person name="Rohde M."/>
            <person name="Galperin M.Y."/>
            <person name="Jogler C."/>
        </authorList>
    </citation>
    <scope>NUCLEOTIDE SEQUENCE [LARGE SCALE GENOMIC DNA]</scope>
    <source>
        <strain evidence="4 5">HG66A1</strain>
    </source>
</reference>
<keyword evidence="5" id="KW-1185">Reference proteome</keyword>
<feature type="transmembrane region" description="Helical" evidence="1">
    <location>
        <begin position="6"/>
        <end position="24"/>
    </location>
</feature>
<dbReference type="Pfam" id="PF07584">
    <property type="entry name" value="BatA"/>
    <property type="match status" value="1"/>
</dbReference>
<dbReference type="InterPro" id="IPR036465">
    <property type="entry name" value="vWFA_dom_sf"/>
</dbReference>
<dbReference type="Gene3D" id="3.40.50.410">
    <property type="entry name" value="von Willebrand factor, type A domain"/>
    <property type="match status" value="1"/>
</dbReference>
<dbReference type="Pfam" id="PF13519">
    <property type="entry name" value="VWA_2"/>
    <property type="match status" value="1"/>
</dbReference>
<feature type="transmembrane region" description="Helical" evidence="1">
    <location>
        <begin position="56"/>
        <end position="74"/>
    </location>
</feature>
<protein>
    <recommendedName>
        <fullName evidence="6">VWFA domain-containing protein</fullName>
    </recommendedName>
</protein>
<dbReference type="NCBIfam" id="TIGR02226">
    <property type="entry name" value="two_anch"/>
    <property type="match status" value="1"/>
</dbReference>
<organism evidence="4 5">
    <name type="scientific">Gimesia chilikensis</name>
    <dbReference type="NCBI Taxonomy" id="2605989"/>
    <lineage>
        <taxon>Bacteria</taxon>
        <taxon>Pseudomonadati</taxon>
        <taxon>Planctomycetota</taxon>
        <taxon>Planctomycetia</taxon>
        <taxon>Planctomycetales</taxon>
        <taxon>Planctomycetaceae</taxon>
        <taxon>Gimesia</taxon>
    </lineage>
</organism>